<dbReference type="InterPro" id="IPR024020">
    <property type="entry name" value="Anit_sigma_mycothiol_RsrA"/>
</dbReference>
<dbReference type="STRING" id="525909.Afer_1917"/>
<evidence type="ECO:0000313" key="3">
    <source>
        <dbReference type="EMBL" id="ACU54822.1"/>
    </source>
</evidence>
<dbReference type="EMBL" id="CP001631">
    <property type="protein sequence ID" value="ACU54822.1"/>
    <property type="molecule type" value="Genomic_DNA"/>
</dbReference>
<dbReference type="Pfam" id="PF13490">
    <property type="entry name" value="zf-HC2"/>
    <property type="match status" value="1"/>
</dbReference>
<protein>
    <submittedName>
        <fullName evidence="3">Anti-sigma factor</fullName>
    </submittedName>
</protein>
<dbReference type="HOGENOM" id="CLU_155928_1_0_11"/>
<organism evidence="3 4">
    <name type="scientific">Acidimicrobium ferrooxidans (strain DSM 10331 / JCM 15462 / NBRC 103882 / ICP)</name>
    <dbReference type="NCBI Taxonomy" id="525909"/>
    <lineage>
        <taxon>Bacteria</taxon>
        <taxon>Bacillati</taxon>
        <taxon>Actinomycetota</taxon>
        <taxon>Acidimicrobiia</taxon>
        <taxon>Acidimicrobiales</taxon>
        <taxon>Acidimicrobiaceae</taxon>
        <taxon>Acidimicrobium</taxon>
    </lineage>
</organism>
<dbReference type="InterPro" id="IPR027383">
    <property type="entry name" value="Znf_put"/>
</dbReference>
<evidence type="ECO:0000313" key="4">
    <source>
        <dbReference type="Proteomes" id="UP000000771"/>
    </source>
</evidence>
<feature type="domain" description="Putative zinc-finger" evidence="2">
    <location>
        <begin position="27"/>
        <end position="60"/>
    </location>
</feature>
<feature type="compositionally biased region" description="Basic and acidic residues" evidence="1">
    <location>
        <begin position="7"/>
        <end position="19"/>
    </location>
</feature>
<proteinExistence type="predicted"/>
<dbReference type="KEGG" id="afo:Afer_1917"/>
<dbReference type="Proteomes" id="UP000000771">
    <property type="component" value="Chromosome"/>
</dbReference>
<dbReference type="NCBIfam" id="TIGR03988">
    <property type="entry name" value="antisig_RsrA"/>
    <property type="match status" value="1"/>
</dbReference>
<feature type="region of interest" description="Disordered" evidence="1">
    <location>
        <begin position="1"/>
        <end position="26"/>
    </location>
</feature>
<evidence type="ECO:0000256" key="1">
    <source>
        <dbReference type="SAM" id="MobiDB-lite"/>
    </source>
</evidence>
<gene>
    <name evidence="3" type="ordered locus">Afer_1917</name>
</gene>
<sequence length="110" mass="12642">MVTSETGPEHKGHEIEPDPRGPSTPECREAISQLYFFLDGELTDERRHKLQAHLDHCGSCLEAFEFEAELRMVIAERARDRVPTSLRERLAMVLLEESAKDRHVSDARQE</sequence>
<dbReference type="eggNOG" id="ENOG5030JEV">
    <property type="taxonomic scope" value="Bacteria"/>
</dbReference>
<dbReference type="RefSeq" id="WP_015799298.1">
    <property type="nucleotide sequence ID" value="NC_013124.1"/>
</dbReference>
<dbReference type="OrthoDB" id="3267840at2"/>
<accession>C7M1S5</accession>
<evidence type="ECO:0000259" key="2">
    <source>
        <dbReference type="Pfam" id="PF13490"/>
    </source>
</evidence>
<dbReference type="AlphaFoldDB" id="C7M1S5"/>
<name>C7M1S5_ACIFD</name>
<keyword evidence="4" id="KW-1185">Reference proteome</keyword>
<reference evidence="3 4" key="1">
    <citation type="journal article" date="2009" name="Stand. Genomic Sci.">
        <title>Complete genome sequence of Acidimicrobium ferrooxidans type strain (ICP).</title>
        <authorList>
            <person name="Clum A."/>
            <person name="Nolan M."/>
            <person name="Lang E."/>
            <person name="Glavina Del Rio T."/>
            <person name="Tice H."/>
            <person name="Copeland A."/>
            <person name="Cheng J.F."/>
            <person name="Lucas S."/>
            <person name="Chen F."/>
            <person name="Bruce D."/>
            <person name="Goodwin L."/>
            <person name="Pitluck S."/>
            <person name="Ivanova N."/>
            <person name="Mavrommatis K."/>
            <person name="Mikhailova N."/>
            <person name="Pati A."/>
            <person name="Chen A."/>
            <person name="Palaniappan K."/>
            <person name="Goker M."/>
            <person name="Spring S."/>
            <person name="Land M."/>
            <person name="Hauser L."/>
            <person name="Chang Y.J."/>
            <person name="Jeffries C.C."/>
            <person name="Chain P."/>
            <person name="Bristow J."/>
            <person name="Eisen J.A."/>
            <person name="Markowitz V."/>
            <person name="Hugenholtz P."/>
            <person name="Kyrpides N.C."/>
            <person name="Klenk H.P."/>
            <person name="Lapidus A."/>
        </authorList>
    </citation>
    <scope>NUCLEOTIDE SEQUENCE [LARGE SCALE GENOMIC DNA]</scope>
    <source>
        <strain evidence="4">DSM 10331 / JCM 15462 / NBRC 103882 / ICP</strain>
    </source>
</reference>